<evidence type="ECO:0000256" key="7">
    <source>
        <dbReference type="ARBA" id="ARBA00023136"/>
    </source>
</evidence>
<protein>
    <submittedName>
        <fullName evidence="9">Iron complex transport system permease</fullName>
    </submittedName>
</protein>
<sequence>MHAIPAARYLARRKRQNLLLGLLALVALCMLLLGVSVGNGVVRLPLGLSEHELALFVRLRLPRVLMGALVGAGLAMSGTLAQAVLRNPLASPFTLGISSGAAFGAALAILLGGASQWGMAGNAFVFAALTAFAALGFARLRDSRPETLILGGVAIMFLFSAATSLLQYVATEYEVQAIVFWGFGNLGRVGWSELGMAAVMILLPVPFALKLSWDLNALLAGEETASSLGVNVRRLRIGGILAASLMAAGAICFTGVIGFIGLVAPHIARLALGAEHRFLIPGAALFGASLVTFSDVLARNICPPQIIPIGILTSFLGVPFFFWLLMRKGQNHA</sequence>
<name>E5Y689_BILW3</name>
<dbReference type="HOGENOM" id="CLU_013016_0_3_7"/>
<evidence type="ECO:0000256" key="1">
    <source>
        <dbReference type="ARBA" id="ARBA00004651"/>
    </source>
</evidence>
<keyword evidence="6 8" id="KW-1133">Transmembrane helix</keyword>
<evidence type="ECO:0000313" key="10">
    <source>
        <dbReference type="Proteomes" id="UP000006034"/>
    </source>
</evidence>
<reference evidence="9 10" key="2">
    <citation type="submission" date="2013-04" db="EMBL/GenBank/DDBJ databases">
        <title>The Genome Sequence of Bilophila wadsworthia 3_1_6.</title>
        <authorList>
            <consortium name="The Broad Institute Genomics Platform"/>
            <person name="Earl A."/>
            <person name="Ward D."/>
            <person name="Feldgarden M."/>
            <person name="Gevers D."/>
            <person name="Sibley C."/>
            <person name="Strauss J."/>
            <person name="Allen-Vercoe E."/>
            <person name="Walker B."/>
            <person name="Young S."/>
            <person name="Zeng Q."/>
            <person name="Gargeya S."/>
            <person name="Fitzgerald M."/>
            <person name="Haas B."/>
            <person name="Abouelleil A."/>
            <person name="Allen A.W."/>
            <person name="Alvarado L."/>
            <person name="Arachchi H.M."/>
            <person name="Berlin A.M."/>
            <person name="Chapman S.B."/>
            <person name="Gainer-Dewar J."/>
            <person name="Goldberg J."/>
            <person name="Griggs A."/>
            <person name="Gujja S."/>
            <person name="Hansen M."/>
            <person name="Howarth C."/>
            <person name="Imamovic A."/>
            <person name="Ireland A."/>
            <person name="Larimer J."/>
            <person name="McCowan C."/>
            <person name="Murphy C."/>
            <person name="Pearson M."/>
            <person name="Poon T.W."/>
            <person name="Priest M."/>
            <person name="Roberts A."/>
            <person name="Saif S."/>
            <person name="Shea T."/>
            <person name="Sisk P."/>
            <person name="Sykes S."/>
            <person name="Wortman J."/>
            <person name="Nusbaum C."/>
            <person name="Birren B."/>
        </authorList>
    </citation>
    <scope>NUCLEOTIDE SEQUENCE [LARGE SCALE GENOMIC DNA]</scope>
    <source>
        <strain evidence="9 10">3_1_6</strain>
    </source>
</reference>
<evidence type="ECO:0000256" key="2">
    <source>
        <dbReference type="ARBA" id="ARBA00007935"/>
    </source>
</evidence>
<dbReference type="PANTHER" id="PTHR30472:SF25">
    <property type="entry name" value="ABC TRANSPORTER PERMEASE PROTEIN MJ0876-RELATED"/>
    <property type="match status" value="1"/>
</dbReference>
<gene>
    <name evidence="9" type="ORF">HMPREF0179_01702</name>
</gene>
<dbReference type="Pfam" id="PF01032">
    <property type="entry name" value="FecCD"/>
    <property type="match status" value="1"/>
</dbReference>
<comment type="caution">
    <text evidence="9">The sequence shown here is derived from an EMBL/GenBank/DDBJ whole genome shotgun (WGS) entry which is preliminary data.</text>
</comment>
<dbReference type="Proteomes" id="UP000006034">
    <property type="component" value="Unassembled WGS sequence"/>
</dbReference>
<evidence type="ECO:0000313" key="9">
    <source>
        <dbReference type="EMBL" id="EFV44508.1"/>
    </source>
</evidence>
<dbReference type="GeneID" id="78087397"/>
<evidence type="ECO:0000256" key="4">
    <source>
        <dbReference type="ARBA" id="ARBA00022475"/>
    </source>
</evidence>
<dbReference type="RefSeq" id="WP_005027178.1">
    <property type="nucleotide sequence ID" value="NZ_KE150240.1"/>
</dbReference>
<dbReference type="InterPro" id="IPR000522">
    <property type="entry name" value="ABC_transptr_permease_BtuC"/>
</dbReference>
<dbReference type="OrthoDB" id="9782305at2"/>
<organism evidence="9 10">
    <name type="scientific">Bilophila wadsworthia (strain 3_1_6)</name>
    <dbReference type="NCBI Taxonomy" id="563192"/>
    <lineage>
        <taxon>Bacteria</taxon>
        <taxon>Pseudomonadati</taxon>
        <taxon>Thermodesulfobacteriota</taxon>
        <taxon>Desulfovibrionia</taxon>
        <taxon>Desulfovibrionales</taxon>
        <taxon>Desulfovibrionaceae</taxon>
        <taxon>Bilophila</taxon>
    </lineage>
</organism>
<dbReference type="EMBL" id="ADCP02000003">
    <property type="protein sequence ID" value="EFV44508.1"/>
    <property type="molecule type" value="Genomic_DNA"/>
</dbReference>
<dbReference type="InterPro" id="IPR037294">
    <property type="entry name" value="ABC_BtuC-like"/>
</dbReference>
<comment type="subcellular location">
    <subcellularLocation>
        <location evidence="1">Cell membrane</location>
        <topology evidence="1">Multi-pass membrane protein</topology>
    </subcellularLocation>
</comment>
<dbReference type="FunFam" id="1.10.3470.10:FF:000001">
    <property type="entry name" value="Vitamin B12 ABC transporter permease BtuC"/>
    <property type="match status" value="1"/>
</dbReference>
<accession>E5Y689</accession>
<feature type="transmembrane region" description="Helical" evidence="8">
    <location>
        <begin position="276"/>
        <end position="294"/>
    </location>
</feature>
<feature type="transmembrane region" description="Helical" evidence="8">
    <location>
        <begin position="92"/>
        <end position="111"/>
    </location>
</feature>
<dbReference type="CDD" id="cd06550">
    <property type="entry name" value="TM_ABC_iron-siderophores_like"/>
    <property type="match status" value="1"/>
</dbReference>
<keyword evidence="7 8" id="KW-0472">Membrane</keyword>
<proteinExistence type="inferred from homology"/>
<comment type="similarity">
    <text evidence="2">Belongs to the binding-protein-dependent transport system permease family. FecCD subfamily.</text>
</comment>
<feature type="transmembrane region" description="Helical" evidence="8">
    <location>
        <begin position="190"/>
        <end position="209"/>
    </location>
</feature>
<dbReference type="AlphaFoldDB" id="E5Y689"/>
<keyword evidence="3" id="KW-0813">Transport</keyword>
<dbReference type="STRING" id="563192.HMPREF0179_01702"/>
<dbReference type="eggNOG" id="COG0609">
    <property type="taxonomic scope" value="Bacteria"/>
</dbReference>
<feature type="transmembrane region" description="Helical" evidence="8">
    <location>
        <begin position="64"/>
        <end position="85"/>
    </location>
</feature>
<evidence type="ECO:0000256" key="3">
    <source>
        <dbReference type="ARBA" id="ARBA00022448"/>
    </source>
</evidence>
<evidence type="ECO:0000256" key="8">
    <source>
        <dbReference type="SAM" id="Phobius"/>
    </source>
</evidence>
<feature type="transmembrane region" description="Helical" evidence="8">
    <location>
        <begin position="240"/>
        <end position="264"/>
    </location>
</feature>
<dbReference type="GO" id="GO:0033214">
    <property type="term" value="P:siderophore-iron import into cell"/>
    <property type="evidence" value="ECO:0007669"/>
    <property type="project" value="TreeGrafter"/>
</dbReference>
<keyword evidence="4" id="KW-1003">Cell membrane</keyword>
<dbReference type="GO" id="GO:0005886">
    <property type="term" value="C:plasma membrane"/>
    <property type="evidence" value="ECO:0007669"/>
    <property type="project" value="UniProtKB-SubCell"/>
</dbReference>
<dbReference type="PANTHER" id="PTHR30472">
    <property type="entry name" value="FERRIC ENTEROBACTIN TRANSPORT SYSTEM PERMEASE PROTEIN"/>
    <property type="match status" value="1"/>
</dbReference>
<dbReference type="SUPFAM" id="SSF81345">
    <property type="entry name" value="ABC transporter involved in vitamin B12 uptake, BtuC"/>
    <property type="match status" value="1"/>
</dbReference>
<dbReference type="Gene3D" id="1.10.3470.10">
    <property type="entry name" value="ABC transporter involved in vitamin B12 uptake, BtuC"/>
    <property type="match status" value="1"/>
</dbReference>
<keyword evidence="5 8" id="KW-0812">Transmembrane</keyword>
<evidence type="ECO:0000256" key="5">
    <source>
        <dbReference type="ARBA" id="ARBA00022692"/>
    </source>
</evidence>
<evidence type="ECO:0000256" key="6">
    <source>
        <dbReference type="ARBA" id="ARBA00022989"/>
    </source>
</evidence>
<dbReference type="GO" id="GO:0022857">
    <property type="term" value="F:transmembrane transporter activity"/>
    <property type="evidence" value="ECO:0007669"/>
    <property type="project" value="InterPro"/>
</dbReference>
<feature type="transmembrane region" description="Helical" evidence="8">
    <location>
        <begin position="306"/>
        <end position="326"/>
    </location>
</feature>
<feature type="transmembrane region" description="Helical" evidence="8">
    <location>
        <begin position="117"/>
        <end position="137"/>
    </location>
</feature>
<reference evidence="9 10" key="1">
    <citation type="submission" date="2010-10" db="EMBL/GenBank/DDBJ databases">
        <authorList>
            <consortium name="The Broad Institute Genome Sequencing Platform"/>
            <person name="Ward D."/>
            <person name="Earl A."/>
            <person name="Feldgarden M."/>
            <person name="Young S.K."/>
            <person name="Gargeya S."/>
            <person name="Zeng Q."/>
            <person name="Alvarado L."/>
            <person name="Berlin A."/>
            <person name="Bochicchio J."/>
            <person name="Chapman S.B."/>
            <person name="Chen Z."/>
            <person name="Freedman E."/>
            <person name="Gellesch M."/>
            <person name="Goldberg J."/>
            <person name="Griggs A."/>
            <person name="Gujja S."/>
            <person name="Heilman E."/>
            <person name="Heiman D."/>
            <person name="Howarth C."/>
            <person name="Mehta T."/>
            <person name="Neiman D."/>
            <person name="Pearson M."/>
            <person name="Roberts A."/>
            <person name="Saif S."/>
            <person name="Shea T."/>
            <person name="Shenoy N."/>
            <person name="Sisk P."/>
            <person name="Stolte C."/>
            <person name="Sykes S."/>
            <person name="White J."/>
            <person name="Yandava C."/>
            <person name="Allen-Vercoe E."/>
            <person name="Sibley C."/>
            <person name="Ambrose C.E."/>
            <person name="Strauss J."/>
            <person name="Daigneault M."/>
            <person name="Haas B."/>
            <person name="Nusbaum C."/>
            <person name="Birren B."/>
        </authorList>
    </citation>
    <scope>NUCLEOTIDE SEQUENCE [LARGE SCALE GENOMIC DNA]</scope>
    <source>
        <strain evidence="9 10">3_1_6</strain>
    </source>
</reference>
<keyword evidence="10" id="KW-1185">Reference proteome</keyword>
<feature type="transmembrane region" description="Helical" evidence="8">
    <location>
        <begin position="149"/>
        <end position="170"/>
    </location>
</feature>